<evidence type="ECO:0000313" key="2">
    <source>
        <dbReference type="Proteomes" id="UP001162992"/>
    </source>
</evidence>
<comment type="caution">
    <text evidence="1">The sequence shown here is derived from an EMBL/GenBank/DDBJ whole genome shotgun (WGS) entry which is preliminary data.</text>
</comment>
<evidence type="ECO:0000313" key="1">
    <source>
        <dbReference type="EMBL" id="KAJ7550708.1"/>
    </source>
</evidence>
<dbReference type="Proteomes" id="UP001162992">
    <property type="component" value="Chromosome 7"/>
</dbReference>
<name>A0ACC2D8P1_DIPCM</name>
<keyword evidence="2" id="KW-1185">Reference proteome</keyword>
<reference evidence="2" key="1">
    <citation type="journal article" date="2024" name="Proc. Natl. Acad. Sci. U.S.A.">
        <title>Extraordinary preservation of gene collinearity over three hundred million years revealed in homosporous lycophytes.</title>
        <authorList>
            <person name="Li C."/>
            <person name="Wickell D."/>
            <person name="Kuo L.Y."/>
            <person name="Chen X."/>
            <person name="Nie B."/>
            <person name="Liao X."/>
            <person name="Peng D."/>
            <person name="Ji J."/>
            <person name="Jenkins J."/>
            <person name="Williams M."/>
            <person name="Shu S."/>
            <person name="Plott C."/>
            <person name="Barry K."/>
            <person name="Rajasekar S."/>
            <person name="Grimwood J."/>
            <person name="Han X."/>
            <person name="Sun S."/>
            <person name="Hou Z."/>
            <person name="He W."/>
            <person name="Dai G."/>
            <person name="Sun C."/>
            <person name="Schmutz J."/>
            <person name="Leebens-Mack J.H."/>
            <person name="Li F.W."/>
            <person name="Wang L."/>
        </authorList>
    </citation>
    <scope>NUCLEOTIDE SEQUENCE [LARGE SCALE GENOMIC DNA]</scope>
    <source>
        <strain evidence="2">cv. PW_Plant_1</strain>
    </source>
</reference>
<dbReference type="EMBL" id="CM055098">
    <property type="protein sequence ID" value="KAJ7550708.1"/>
    <property type="molecule type" value="Genomic_DNA"/>
</dbReference>
<gene>
    <name evidence="1" type="ORF">O6H91_07G113500</name>
</gene>
<organism evidence="1 2">
    <name type="scientific">Diphasiastrum complanatum</name>
    <name type="common">Issler's clubmoss</name>
    <name type="synonym">Lycopodium complanatum</name>
    <dbReference type="NCBI Taxonomy" id="34168"/>
    <lineage>
        <taxon>Eukaryota</taxon>
        <taxon>Viridiplantae</taxon>
        <taxon>Streptophyta</taxon>
        <taxon>Embryophyta</taxon>
        <taxon>Tracheophyta</taxon>
        <taxon>Lycopodiopsida</taxon>
        <taxon>Lycopodiales</taxon>
        <taxon>Lycopodiaceae</taxon>
        <taxon>Lycopodioideae</taxon>
        <taxon>Diphasiastrum</taxon>
    </lineage>
</organism>
<protein>
    <submittedName>
        <fullName evidence="1">Uncharacterized protein</fullName>
    </submittedName>
</protein>
<accession>A0ACC2D8P1</accession>
<proteinExistence type="predicted"/>
<sequence>MRHRTMAELEKLIPHAQDGRNDDNAQLEVVDTKVVKLIHRAFCNVVQVSKRMPTGTLLAFNILQSAGLPTSTCGLTQKIYTGSLLGFWGIASFVLAFTDSYRAPDGKVYYGIATWSGLWTAQIKLSPKESAPYKLTARDFGHAILSVVVFLVSSLSSDDVVGCFFLGIPKVVLQSSPALTSLISSFMFIFFPSKRHGIDYPTTLTK</sequence>